<evidence type="ECO:0000256" key="1">
    <source>
        <dbReference type="SAM" id="Coils"/>
    </source>
</evidence>
<reference evidence="3 4" key="1">
    <citation type="submission" date="2017-06" db="EMBL/GenBank/DDBJ databases">
        <title>Draft Genome Sequence of Natranaerobius trueperi halophilic, alkalithermophilic bacteria from soda lakes.</title>
        <authorList>
            <person name="Zhao B."/>
        </authorList>
    </citation>
    <scope>NUCLEOTIDE SEQUENCE [LARGE SCALE GENOMIC DNA]</scope>
    <source>
        <strain evidence="3 4">DSM 18760</strain>
    </source>
</reference>
<name>A0A226BX94_9FIRM</name>
<feature type="domain" description="Methyltransferase type 11" evidence="2">
    <location>
        <begin position="48"/>
        <end position="146"/>
    </location>
</feature>
<dbReference type="GO" id="GO:0008757">
    <property type="term" value="F:S-adenosylmethionine-dependent methyltransferase activity"/>
    <property type="evidence" value="ECO:0007669"/>
    <property type="project" value="InterPro"/>
</dbReference>
<dbReference type="EMBL" id="NIQC01000043">
    <property type="protein sequence ID" value="OWZ82760.1"/>
    <property type="molecule type" value="Genomic_DNA"/>
</dbReference>
<sequence length="211" mass="24302">MSDDKTPVIKRRYDRIAQVYDLFDSPMELMAFQKHRKTVIDQLYGKVLEVGVGTGRNIEYYPDKFSSIEEISAIDFSENMLTKAKEKAEKLHKSVQLYEMDVQEMDFNDNEFDCVFSTCVFCSVPDPIKGLTEIKRVLKPEGRLILLEHVRSKKPLIGTLMDIINPVPVTLWGANINRKTVSNLQKVGFQLELEKNLKLDILKLIIAKNTF</sequence>
<dbReference type="PANTHER" id="PTHR45036">
    <property type="entry name" value="METHYLTRANSFERASE LIKE 7B"/>
    <property type="match status" value="1"/>
</dbReference>
<comment type="caution">
    <text evidence="3">The sequence shown here is derived from an EMBL/GenBank/DDBJ whole genome shotgun (WGS) entry which is preliminary data.</text>
</comment>
<dbReference type="PANTHER" id="PTHR45036:SF1">
    <property type="entry name" value="METHYLTRANSFERASE LIKE 7A"/>
    <property type="match status" value="1"/>
</dbReference>
<keyword evidence="3" id="KW-0808">Transferase</keyword>
<dbReference type="InterPro" id="IPR029063">
    <property type="entry name" value="SAM-dependent_MTases_sf"/>
</dbReference>
<proteinExistence type="predicted"/>
<dbReference type="Gene3D" id="3.40.50.150">
    <property type="entry name" value="Vaccinia Virus protein VP39"/>
    <property type="match status" value="1"/>
</dbReference>
<dbReference type="Pfam" id="PF08241">
    <property type="entry name" value="Methyltransf_11"/>
    <property type="match status" value="1"/>
</dbReference>
<evidence type="ECO:0000313" key="3">
    <source>
        <dbReference type="EMBL" id="OWZ82760.1"/>
    </source>
</evidence>
<keyword evidence="1" id="KW-0175">Coiled coil</keyword>
<gene>
    <name evidence="3" type="ORF">CDO51_12315</name>
</gene>
<feature type="coiled-coil region" evidence="1">
    <location>
        <begin position="74"/>
        <end position="101"/>
    </location>
</feature>
<dbReference type="AlphaFoldDB" id="A0A226BX94"/>
<dbReference type="InterPro" id="IPR013216">
    <property type="entry name" value="Methyltransf_11"/>
</dbReference>
<dbReference type="GO" id="GO:0032259">
    <property type="term" value="P:methylation"/>
    <property type="evidence" value="ECO:0007669"/>
    <property type="project" value="UniProtKB-KW"/>
</dbReference>
<dbReference type="Proteomes" id="UP000214588">
    <property type="component" value="Unassembled WGS sequence"/>
</dbReference>
<evidence type="ECO:0000259" key="2">
    <source>
        <dbReference type="Pfam" id="PF08241"/>
    </source>
</evidence>
<evidence type="ECO:0000313" key="4">
    <source>
        <dbReference type="Proteomes" id="UP000214588"/>
    </source>
</evidence>
<dbReference type="OrthoDB" id="9772751at2"/>
<dbReference type="InterPro" id="IPR052356">
    <property type="entry name" value="Thiol_S-MT"/>
</dbReference>
<dbReference type="RefSeq" id="WP_089024527.1">
    <property type="nucleotide sequence ID" value="NZ_NIQC01000043.1"/>
</dbReference>
<accession>A0A226BX94</accession>
<organism evidence="3 4">
    <name type="scientific">Natranaerobius trueperi</name>
    <dbReference type="NCBI Taxonomy" id="759412"/>
    <lineage>
        <taxon>Bacteria</taxon>
        <taxon>Bacillati</taxon>
        <taxon>Bacillota</taxon>
        <taxon>Clostridia</taxon>
        <taxon>Natranaerobiales</taxon>
        <taxon>Natranaerobiaceae</taxon>
        <taxon>Natranaerobius</taxon>
    </lineage>
</organism>
<keyword evidence="3" id="KW-0489">Methyltransferase</keyword>
<dbReference type="SUPFAM" id="SSF53335">
    <property type="entry name" value="S-adenosyl-L-methionine-dependent methyltransferases"/>
    <property type="match status" value="1"/>
</dbReference>
<keyword evidence="4" id="KW-1185">Reference proteome</keyword>
<dbReference type="CDD" id="cd02440">
    <property type="entry name" value="AdoMet_MTases"/>
    <property type="match status" value="1"/>
</dbReference>
<protein>
    <submittedName>
        <fullName evidence="3">SAM-dependent methyltransferase</fullName>
    </submittedName>
</protein>